<protein>
    <submittedName>
        <fullName evidence="4">DMT family transporter</fullName>
    </submittedName>
</protein>
<dbReference type="SUPFAM" id="SSF103481">
    <property type="entry name" value="Multidrug resistance efflux transporter EmrE"/>
    <property type="match status" value="2"/>
</dbReference>
<keyword evidence="5" id="KW-1185">Reference proteome</keyword>
<reference evidence="4" key="1">
    <citation type="submission" date="2021-02" db="EMBL/GenBank/DDBJ databases">
        <title>Natrosporangium hydrolyticum gen. nov., sp. nov, a haloalkaliphilic actinobacterium from a soda solonchak soil.</title>
        <authorList>
            <person name="Sorokin D.Y."/>
            <person name="Khijniak T.V."/>
            <person name="Zakharycheva A.P."/>
            <person name="Boueva O.V."/>
            <person name="Ariskina E.V."/>
            <person name="Hahnke R.L."/>
            <person name="Bunk B."/>
            <person name="Sproer C."/>
            <person name="Schumann P."/>
            <person name="Evtushenko L.I."/>
            <person name="Kublanov I.V."/>
        </authorList>
    </citation>
    <scope>NUCLEOTIDE SEQUENCE</scope>
    <source>
        <strain evidence="4">DSM 106523</strain>
    </source>
</reference>
<keyword evidence="2" id="KW-0472">Membrane</keyword>
<keyword evidence="2" id="KW-1133">Transmembrane helix</keyword>
<feature type="transmembrane region" description="Helical" evidence="2">
    <location>
        <begin position="233"/>
        <end position="254"/>
    </location>
</feature>
<dbReference type="Pfam" id="PF00892">
    <property type="entry name" value="EamA"/>
    <property type="match status" value="2"/>
</dbReference>
<feature type="transmembrane region" description="Helical" evidence="2">
    <location>
        <begin position="113"/>
        <end position="135"/>
    </location>
</feature>
<feature type="transmembrane region" description="Helical" evidence="2">
    <location>
        <begin position="147"/>
        <end position="169"/>
    </location>
</feature>
<proteinExistence type="inferred from homology"/>
<feature type="transmembrane region" description="Helical" evidence="2">
    <location>
        <begin position="62"/>
        <end position="83"/>
    </location>
</feature>
<gene>
    <name evidence="4" type="ORF">JQS43_07060</name>
</gene>
<dbReference type="KEGG" id="nhy:JQS43_07060"/>
<feature type="transmembrane region" description="Helical" evidence="2">
    <location>
        <begin position="261"/>
        <end position="278"/>
    </location>
</feature>
<accession>A0A895YQX0</accession>
<evidence type="ECO:0000313" key="5">
    <source>
        <dbReference type="Proteomes" id="UP000662857"/>
    </source>
</evidence>
<feature type="transmembrane region" description="Helical" evidence="2">
    <location>
        <begin position="175"/>
        <end position="194"/>
    </location>
</feature>
<feature type="transmembrane region" description="Helical" evidence="2">
    <location>
        <begin position="206"/>
        <end position="227"/>
    </location>
</feature>
<evidence type="ECO:0000259" key="3">
    <source>
        <dbReference type="Pfam" id="PF00892"/>
    </source>
</evidence>
<dbReference type="Proteomes" id="UP000662857">
    <property type="component" value="Chromosome"/>
</dbReference>
<keyword evidence="2" id="KW-0812">Transmembrane</keyword>
<comment type="similarity">
    <text evidence="1">Belongs to the EamA transporter family.</text>
</comment>
<dbReference type="GO" id="GO:0016020">
    <property type="term" value="C:membrane"/>
    <property type="evidence" value="ECO:0007669"/>
    <property type="project" value="InterPro"/>
</dbReference>
<feature type="domain" description="EamA" evidence="3">
    <location>
        <begin position="151"/>
        <end position="277"/>
    </location>
</feature>
<evidence type="ECO:0000313" key="4">
    <source>
        <dbReference type="EMBL" id="QSB17156.1"/>
    </source>
</evidence>
<name>A0A895YQX0_9ACTN</name>
<feature type="domain" description="EamA" evidence="3">
    <location>
        <begin position="4"/>
        <end position="133"/>
    </location>
</feature>
<evidence type="ECO:0000256" key="1">
    <source>
        <dbReference type="ARBA" id="ARBA00007362"/>
    </source>
</evidence>
<dbReference type="InterPro" id="IPR037185">
    <property type="entry name" value="EmrE-like"/>
</dbReference>
<organism evidence="4 5">
    <name type="scientific">Natronosporangium hydrolyticum</name>
    <dbReference type="NCBI Taxonomy" id="2811111"/>
    <lineage>
        <taxon>Bacteria</taxon>
        <taxon>Bacillati</taxon>
        <taxon>Actinomycetota</taxon>
        <taxon>Actinomycetes</taxon>
        <taxon>Micromonosporales</taxon>
        <taxon>Micromonosporaceae</taxon>
        <taxon>Natronosporangium</taxon>
    </lineage>
</organism>
<sequence length="279" mass="27698">MVPTILLAATAALVWGASDFCGGKGSQRASPLAVTVMSQIVSLPVLALGLVVIAGTPRFADLAWGMVGGVAGLIGIVLLYRGLASGAMSVVSPVTAVTAAVVPLVIGLLLDGILSALALVGTVCAVLAIALISAAPGAGGGGRVTRGLLGLALTAGAMFGFFFVILGQVSPGSGLWVMVGIRLSSIPLGLLIAARSRTSLRLSPRVLVWAGAAGSLDLLGNTFFLMAAAQGHLSIVAVLASLYPTSTVLLALAVDRERVRVVQVAGLGLAATALVMTAA</sequence>
<dbReference type="EMBL" id="CP070499">
    <property type="protein sequence ID" value="QSB17156.1"/>
    <property type="molecule type" value="Genomic_DNA"/>
</dbReference>
<feature type="transmembrane region" description="Helical" evidence="2">
    <location>
        <begin position="32"/>
        <end position="55"/>
    </location>
</feature>
<evidence type="ECO:0000256" key="2">
    <source>
        <dbReference type="SAM" id="Phobius"/>
    </source>
</evidence>
<dbReference type="AlphaFoldDB" id="A0A895YQX0"/>
<dbReference type="InterPro" id="IPR000620">
    <property type="entry name" value="EamA_dom"/>
</dbReference>